<keyword evidence="2" id="KW-1185">Reference proteome</keyword>
<organism evidence="1 2">
    <name type="scientific">Roridomyces roridus</name>
    <dbReference type="NCBI Taxonomy" id="1738132"/>
    <lineage>
        <taxon>Eukaryota</taxon>
        <taxon>Fungi</taxon>
        <taxon>Dikarya</taxon>
        <taxon>Basidiomycota</taxon>
        <taxon>Agaricomycotina</taxon>
        <taxon>Agaricomycetes</taxon>
        <taxon>Agaricomycetidae</taxon>
        <taxon>Agaricales</taxon>
        <taxon>Marasmiineae</taxon>
        <taxon>Mycenaceae</taxon>
        <taxon>Roridomyces</taxon>
    </lineage>
</organism>
<proteinExistence type="predicted"/>
<name>A0AAD7G264_9AGAR</name>
<comment type="caution">
    <text evidence="1">The sequence shown here is derived from an EMBL/GenBank/DDBJ whole genome shotgun (WGS) entry which is preliminary data.</text>
</comment>
<reference evidence="1" key="1">
    <citation type="submission" date="2023-03" db="EMBL/GenBank/DDBJ databases">
        <title>Massive genome expansion in bonnet fungi (Mycena s.s.) driven by repeated elements and novel gene families across ecological guilds.</title>
        <authorList>
            <consortium name="Lawrence Berkeley National Laboratory"/>
            <person name="Harder C.B."/>
            <person name="Miyauchi S."/>
            <person name="Viragh M."/>
            <person name="Kuo A."/>
            <person name="Thoen E."/>
            <person name="Andreopoulos B."/>
            <person name="Lu D."/>
            <person name="Skrede I."/>
            <person name="Drula E."/>
            <person name="Henrissat B."/>
            <person name="Morin E."/>
            <person name="Kohler A."/>
            <person name="Barry K."/>
            <person name="LaButti K."/>
            <person name="Morin E."/>
            <person name="Salamov A."/>
            <person name="Lipzen A."/>
            <person name="Mereny Z."/>
            <person name="Hegedus B."/>
            <person name="Baldrian P."/>
            <person name="Stursova M."/>
            <person name="Weitz H."/>
            <person name="Taylor A."/>
            <person name="Grigoriev I.V."/>
            <person name="Nagy L.G."/>
            <person name="Martin F."/>
            <person name="Kauserud H."/>
        </authorList>
    </citation>
    <scope>NUCLEOTIDE SEQUENCE</scope>
    <source>
        <strain evidence="1">9284</strain>
    </source>
</reference>
<evidence type="ECO:0000313" key="2">
    <source>
        <dbReference type="Proteomes" id="UP001221142"/>
    </source>
</evidence>
<sequence>MLRCCWRPFLNLGRPYSTKTAPPIAALRAFLAPENLSASQPVTYNPKAIHKLYTAIKALPPRPGYHPLRSYELDQLLVLFGSLSIPPPRPKCIYIHPFVSRIPPAPFRTHWSLVLELAEQIRVRENRKPRTGAHHYWVMRAHLARMRTIPSLRDDSATEATARYRRIRNTADPEVHVPYLGSMLALCRPTHLPQIVKYLCDVLSRYPNPDHRFADLLWEIILAEPSVMPDPIQARILEILWTRIERHPYMSAMRNPKPPMHAFDTVSHKHIRIGITVPQLCSALATSLFPHFRLRLPSQVWMWAADEARAVFSPQTPAPARWGSLMLLAMYAAPALSSSVVTNGGLVENEGHVVWRTVFALGLLERTVLDESSSTVRRLWRMWRNAKTEHVPPLVRRVIVGAFLRLSARTRDTALTEACQRFCSRHSLWGGGDTKADVVQMTELFVDYAYAALYNGARPHTDAWAGIFATLPQEWHARVADALFRSFVEQDFIAAQQLHAFCQQQEIAISTDSTYALALVLAEKYYPEEALQFLGDERLSLDRLEELLDRIMRTLRRERHAFPLKFSLRYALSVLIASGRGQEAITLLRVIFTRRPSVFSIHYMLRVMRSLLLHLVRDGFPAVAWENFRRKLVLRLALKGAHTMAEHVYRFGGVKSGKRTARDALVRAVRFRVKQPAKPLAFKIVPILARRPNHVPTLRLAVTLLVRSGRLGAARQVLARAHQEGIDTATMTWLGNTLLDGTMWAARNKHGRLMRHVLSMRDLLVRRFGFVQDRVTLNILIKALLRWKTYDPAQIRRLLDHLVSTGYPCPARFRHEDGVFGTLSAGESGKVEAISTLGLPAFISFDRHVRPLYKMFVKALHLRGDLRGARTVVGILQAVQDEVLVRRQERRRVRLAGILRKKAR</sequence>
<protein>
    <submittedName>
        <fullName evidence="1">Uncharacterized protein</fullName>
    </submittedName>
</protein>
<dbReference type="EMBL" id="JARKIF010000001">
    <property type="protein sequence ID" value="KAJ7650382.1"/>
    <property type="molecule type" value="Genomic_DNA"/>
</dbReference>
<accession>A0AAD7G264</accession>
<dbReference type="AlphaFoldDB" id="A0AAD7G264"/>
<gene>
    <name evidence="1" type="ORF">FB45DRAFT_887786</name>
</gene>
<dbReference type="Proteomes" id="UP001221142">
    <property type="component" value="Unassembled WGS sequence"/>
</dbReference>
<evidence type="ECO:0000313" key="1">
    <source>
        <dbReference type="EMBL" id="KAJ7650382.1"/>
    </source>
</evidence>